<evidence type="ECO:0000313" key="2">
    <source>
        <dbReference type="Proteomes" id="UP000249218"/>
    </source>
</evidence>
<gene>
    <name evidence="1" type="primary">HaOG205305</name>
    <name evidence="1" type="ORF">B5X24_HaOG205305</name>
</gene>
<dbReference type="EMBL" id="KZ149976">
    <property type="protein sequence ID" value="PZC75912.1"/>
    <property type="molecule type" value="Genomic_DNA"/>
</dbReference>
<accession>A0A2W1BLF3</accession>
<dbReference type="OrthoDB" id="6022300at2759"/>
<reference evidence="1 2" key="1">
    <citation type="journal article" date="2017" name="BMC Biol.">
        <title>Genomic innovations, transcriptional plasticity and gene loss underlying the evolution and divergence of two highly polyphagous and invasive Helicoverpa pest species.</title>
        <authorList>
            <person name="Pearce S.L."/>
            <person name="Clarke D.F."/>
            <person name="East P.D."/>
            <person name="Elfekih S."/>
            <person name="Gordon K.H."/>
            <person name="Jermiin L.S."/>
            <person name="McGaughran A."/>
            <person name="Oakeshott J.G."/>
            <person name="Papanikolaou A."/>
            <person name="Perera O.P."/>
            <person name="Rane R.V."/>
            <person name="Richards S."/>
            <person name="Tay W.T."/>
            <person name="Walsh T.K."/>
            <person name="Anderson A."/>
            <person name="Anderson C.J."/>
            <person name="Asgari S."/>
            <person name="Board P.G."/>
            <person name="Bretschneider A."/>
            <person name="Campbell P.M."/>
            <person name="Chertemps T."/>
            <person name="Christeller J.T."/>
            <person name="Coppin C.W."/>
            <person name="Downes S.J."/>
            <person name="Duan G."/>
            <person name="Farnsworth C.A."/>
            <person name="Good R.T."/>
            <person name="Han L.B."/>
            <person name="Han Y.C."/>
            <person name="Hatje K."/>
            <person name="Horne I."/>
            <person name="Huang Y.P."/>
            <person name="Hughes D.S."/>
            <person name="Jacquin-Joly E."/>
            <person name="James W."/>
            <person name="Jhangiani S."/>
            <person name="Kollmar M."/>
            <person name="Kuwar S.S."/>
            <person name="Li S."/>
            <person name="Liu N.Y."/>
            <person name="Maibeche M.T."/>
            <person name="Miller J.R."/>
            <person name="Montagne N."/>
            <person name="Perry T."/>
            <person name="Qu J."/>
            <person name="Song S.V."/>
            <person name="Sutton G.G."/>
            <person name="Vogel H."/>
            <person name="Walenz B.P."/>
            <person name="Xu W."/>
            <person name="Zhang H.J."/>
            <person name="Zou Z."/>
            <person name="Batterham P."/>
            <person name="Edwards O.R."/>
            <person name="Feyereisen R."/>
            <person name="Gibbs R.A."/>
            <person name="Heckel D.G."/>
            <person name="McGrath A."/>
            <person name="Robin C."/>
            <person name="Scherer S.E."/>
            <person name="Worley K.C."/>
            <person name="Wu Y.D."/>
        </authorList>
    </citation>
    <scope>NUCLEOTIDE SEQUENCE [LARGE SCALE GENOMIC DNA]</scope>
    <source>
        <strain evidence="1">Harm_GR_Male_#8</strain>
        <tissue evidence="1">Whole organism</tissue>
    </source>
</reference>
<proteinExistence type="predicted"/>
<evidence type="ECO:0000313" key="1">
    <source>
        <dbReference type="EMBL" id="PZC75912.1"/>
    </source>
</evidence>
<dbReference type="Proteomes" id="UP000249218">
    <property type="component" value="Unassembled WGS sequence"/>
</dbReference>
<protein>
    <submittedName>
        <fullName evidence="1">Uncharacterized protein</fullName>
    </submittedName>
</protein>
<dbReference type="AlphaFoldDB" id="A0A2W1BLF3"/>
<sequence>MGTDSNGAGSAGWCLPQNSELCFLAPQPPAPHSGSSRYSHLFGAIQTGQNAGRRPVLKPVLRYFCASFGKGESGRVFEKGKVVYFLWYEACAGERLPPLPPLPAALVPLSPMKVKPVG</sequence>
<name>A0A2W1BLF3_HELAM</name>
<keyword evidence="2" id="KW-1185">Reference proteome</keyword>
<organism evidence="1 2">
    <name type="scientific">Helicoverpa armigera</name>
    <name type="common">Cotton bollworm</name>
    <name type="synonym">Heliothis armigera</name>
    <dbReference type="NCBI Taxonomy" id="29058"/>
    <lineage>
        <taxon>Eukaryota</taxon>
        <taxon>Metazoa</taxon>
        <taxon>Ecdysozoa</taxon>
        <taxon>Arthropoda</taxon>
        <taxon>Hexapoda</taxon>
        <taxon>Insecta</taxon>
        <taxon>Pterygota</taxon>
        <taxon>Neoptera</taxon>
        <taxon>Endopterygota</taxon>
        <taxon>Lepidoptera</taxon>
        <taxon>Glossata</taxon>
        <taxon>Ditrysia</taxon>
        <taxon>Noctuoidea</taxon>
        <taxon>Noctuidae</taxon>
        <taxon>Heliothinae</taxon>
        <taxon>Helicoverpa</taxon>
    </lineage>
</organism>